<protein>
    <submittedName>
        <fullName evidence="2">TraB/GumN family protein</fullName>
    </submittedName>
</protein>
<accession>A0ABV7UQK9</accession>
<dbReference type="RefSeq" id="WP_386706050.1">
    <property type="nucleotide sequence ID" value="NZ_JBHRYF010000001.1"/>
</dbReference>
<name>A0ABV7UQK9_9GAMM</name>
<sequence length="355" mass="38622">MHALFRSLCLLACLALPAQAQSGSQLTGTAPADGQVVAQRAVQDGALAPSDAIVDMDTVVVSGAQPGPGMWKVSKGDHVLYILGTLSPLPKRMDWVSRDVEDVIARSQAVILPPSVAVSSDTGFFRSLLLVPSLLRARNNPEGKRLQDVVSSALYARWQPLKARYLGRDRAVEKRRPILAAQELYEAAMRKSGLEQDDRVGQVVEKAAKRVRVPLLPAQVKLVVKNPKAALKELNAMSLHDAGCFAGTLSRIEADLGTMRMRANAWAVGDIDALRALPFRNQYIDCVNAITETGLAQRLGFGDVVQRVGDTWIQVAEDALARNRTTFATLPVNQLLQPEGYVERLRTKGYVIEAP</sequence>
<dbReference type="Pfam" id="PF01963">
    <property type="entry name" value="TraB_PrgY_gumN"/>
    <property type="match status" value="1"/>
</dbReference>
<keyword evidence="3" id="KW-1185">Reference proteome</keyword>
<feature type="chain" id="PRO_5047067095" evidence="1">
    <location>
        <begin position="21"/>
        <end position="355"/>
    </location>
</feature>
<reference evidence="3" key="1">
    <citation type="journal article" date="2019" name="Int. J. Syst. Evol. Microbiol.">
        <title>The Global Catalogue of Microorganisms (GCM) 10K type strain sequencing project: providing services to taxonomists for standard genome sequencing and annotation.</title>
        <authorList>
            <consortium name="The Broad Institute Genomics Platform"/>
            <consortium name="The Broad Institute Genome Sequencing Center for Infectious Disease"/>
            <person name="Wu L."/>
            <person name="Ma J."/>
        </authorList>
    </citation>
    <scope>NUCLEOTIDE SEQUENCE [LARGE SCALE GENOMIC DNA]</scope>
    <source>
        <strain evidence="3">KCTC 42211</strain>
    </source>
</reference>
<evidence type="ECO:0000256" key="1">
    <source>
        <dbReference type="SAM" id="SignalP"/>
    </source>
</evidence>
<gene>
    <name evidence="2" type="ORF">ACFOM9_03025</name>
</gene>
<dbReference type="Proteomes" id="UP001595724">
    <property type="component" value="Unassembled WGS sequence"/>
</dbReference>
<proteinExistence type="predicted"/>
<comment type="caution">
    <text evidence="2">The sequence shown here is derived from an EMBL/GenBank/DDBJ whole genome shotgun (WGS) entry which is preliminary data.</text>
</comment>
<dbReference type="CDD" id="cd14788">
    <property type="entry name" value="GumN"/>
    <property type="match status" value="1"/>
</dbReference>
<organism evidence="2 3">
    <name type="scientific">Luteimonas notoginsengisoli</name>
    <dbReference type="NCBI Taxonomy" id="1578200"/>
    <lineage>
        <taxon>Bacteria</taxon>
        <taxon>Pseudomonadati</taxon>
        <taxon>Pseudomonadota</taxon>
        <taxon>Gammaproteobacteria</taxon>
        <taxon>Lysobacterales</taxon>
        <taxon>Lysobacteraceae</taxon>
        <taxon>Luteimonas</taxon>
    </lineage>
</organism>
<evidence type="ECO:0000313" key="3">
    <source>
        <dbReference type="Proteomes" id="UP001595724"/>
    </source>
</evidence>
<keyword evidence="1" id="KW-0732">Signal</keyword>
<dbReference type="EMBL" id="JBHRYF010000001">
    <property type="protein sequence ID" value="MFC3659051.1"/>
    <property type="molecule type" value="Genomic_DNA"/>
</dbReference>
<evidence type="ECO:0000313" key="2">
    <source>
        <dbReference type="EMBL" id="MFC3659051.1"/>
    </source>
</evidence>
<feature type="signal peptide" evidence="1">
    <location>
        <begin position="1"/>
        <end position="20"/>
    </location>
</feature>
<dbReference type="InterPro" id="IPR002816">
    <property type="entry name" value="TraB/PrgY/GumN_fam"/>
</dbReference>